<name>X1MA43_9ZZZZ</name>
<evidence type="ECO:0000313" key="2">
    <source>
        <dbReference type="EMBL" id="GAI14951.1"/>
    </source>
</evidence>
<reference evidence="2" key="1">
    <citation type="journal article" date="2014" name="Front. Microbiol.">
        <title>High frequency of phylogenetically diverse reductive dehalogenase-homologous genes in deep subseafloor sedimentary metagenomes.</title>
        <authorList>
            <person name="Kawai M."/>
            <person name="Futagami T."/>
            <person name="Toyoda A."/>
            <person name="Takaki Y."/>
            <person name="Nishi S."/>
            <person name="Hori S."/>
            <person name="Arai W."/>
            <person name="Tsubouchi T."/>
            <person name="Morono Y."/>
            <person name="Uchiyama I."/>
            <person name="Ito T."/>
            <person name="Fujiyama A."/>
            <person name="Inagaki F."/>
            <person name="Takami H."/>
        </authorList>
    </citation>
    <scope>NUCLEOTIDE SEQUENCE</scope>
    <source>
        <strain evidence="2">Expedition CK06-06</strain>
    </source>
</reference>
<dbReference type="InterPro" id="IPR037165">
    <property type="entry name" value="AldOxase/xan_DH_Mopterin-bd_sf"/>
</dbReference>
<dbReference type="Gene3D" id="3.30.365.10">
    <property type="entry name" value="Aldehyde oxidase/xanthine dehydrogenase, molybdopterin binding domain"/>
    <property type="match status" value="2"/>
</dbReference>
<feature type="domain" description="Aldehyde oxidase/xanthine dehydrogenase a/b hammerhead" evidence="1">
    <location>
        <begin position="45"/>
        <end position="157"/>
    </location>
</feature>
<dbReference type="AlphaFoldDB" id="X1MA43"/>
<dbReference type="InterPro" id="IPR036856">
    <property type="entry name" value="Ald_Oxase/Xan_DH_a/b_sf"/>
</dbReference>
<accession>X1MA43</accession>
<dbReference type="InterPro" id="IPR008274">
    <property type="entry name" value="AldOxase/xan_DH_MoCoBD1"/>
</dbReference>
<proteinExistence type="predicted"/>
<feature type="non-terminal residue" evidence="2">
    <location>
        <position position="293"/>
    </location>
</feature>
<dbReference type="Pfam" id="PF02738">
    <property type="entry name" value="MoCoBD_1"/>
    <property type="match status" value="1"/>
</dbReference>
<dbReference type="Gene3D" id="3.90.1170.50">
    <property type="entry name" value="Aldehyde oxidase/xanthine dehydrogenase, a/b hammerhead"/>
    <property type="match status" value="1"/>
</dbReference>
<evidence type="ECO:0000259" key="1">
    <source>
        <dbReference type="SMART" id="SM01008"/>
    </source>
</evidence>
<dbReference type="InterPro" id="IPR000674">
    <property type="entry name" value="Ald_Oxase/Xan_DH_a/b"/>
</dbReference>
<dbReference type="InterPro" id="IPR052516">
    <property type="entry name" value="N-heterocyclic_Hydroxylase"/>
</dbReference>
<dbReference type="GO" id="GO:0016491">
    <property type="term" value="F:oxidoreductase activity"/>
    <property type="evidence" value="ECO:0007669"/>
    <property type="project" value="InterPro"/>
</dbReference>
<comment type="caution">
    <text evidence="2">The sequence shown here is derived from an EMBL/GenBank/DDBJ whole genome shotgun (WGS) entry which is preliminary data.</text>
</comment>
<dbReference type="Pfam" id="PF01315">
    <property type="entry name" value="Ald_Xan_dh_C"/>
    <property type="match status" value="1"/>
</dbReference>
<gene>
    <name evidence="2" type="ORF">S06H3_16124</name>
</gene>
<dbReference type="SMART" id="SM01008">
    <property type="entry name" value="Ald_Xan_dh_C"/>
    <property type="match status" value="1"/>
</dbReference>
<protein>
    <recommendedName>
        <fullName evidence="1">Aldehyde oxidase/xanthine dehydrogenase a/b hammerhead domain-containing protein</fullName>
    </recommendedName>
</protein>
<organism evidence="2">
    <name type="scientific">marine sediment metagenome</name>
    <dbReference type="NCBI Taxonomy" id="412755"/>
    <lineage>
        <taxon>unclassified sequences</taxon>
        <taxon>metagenomes</taxon>
        <taxon>ecological metagenomes</taxon>
    </lineage>
</organism>
<dbReference type="PANTHER" id="PTHR47495:SF1">
    <property type="entry name" value="BLL3820 PROTEIN"/>
    <property type="match status" value="1"/>
</dbReference>
<dbReference type="SUPFAM" id="SSF54665">
    <property type="entry name" value="CO dehydrogenase molybdoprotein N-domain-like"/>
    <property type="match status" value="1"/>
</dbReference>
<sequence>MPSHPYYPYARGIYDRMVAEIKHKTEDFNIIGTYVERFDGYPKASGQAKFPSDVQLPGMLYGKFLKCPYAHAKIVSLDTSKAEALPGVKAVLTYKDEDVFGPFPMAVKDIKIIDGLALLPEEANWQGETIGAAVCAESEEICDEALKLLEVEWEELPFVLTIEDCDPANIWHQTEFSRCLIVSDYPDYQEDESYDIEKGFQDADVQVEGRVKWDYIPHAASEPNAAVAQWDSDMLTLWIHTQRPQVRPSTIAKCLGIPSSHVNLNMLYQGGMFGQNHIYNSESMRLDLTTIVL</sequence>
<dbReference type="SUPFAM" id="SSF56003">
    <property type="entry name" value="Molybdenum cofactor-binding domain"/>
    <property type="match status" value="1"/>
</dbReference>
<dbReference type="PANTHER" id="PTHR47495">
    <property type="entry name" value="ALDEHYDE DEHYDROGENASE"/>
    <property type="match status" value="1"/>
</dbReference>
<dbReference type="EMBL" id="BARV01007965">
    <property type="protein sequence ID" value="GAI14951.1"/>
    <property type="molecule type" value="Genomic_DNA"/>
</dbReference>